<feature type="compositionally biased region" description="Polar residues" evidence="4">
    <location>
        <begin position="1"/>
        <end position="13"/>
    </location>
</feature>
<comment type="similarity">
    <text evidence="1">Belongs to the universal ribosomal protein uL18 family.</text>
</comment>
<dbReference type="AlphaFoldDB" id="A0A8J5KT89"/>
<accession>A0A8J5KT89</accession>
<evidence type="ECO:0000256" key="3">
    <source>
        <dbReference type="ARBA" id="ARBA00023274"/>
    </source>
</evidence>
<evidence type="ECO:0000313" key="6">
    <source>
        <dbReference type="Proteomes" id="UP000734854"/>
    </source>
</evidence>
<reference evidence="5 6" key="1">
    <citation type="submission" date="2020-08" db="EMBL/GenBank/DDBJ databases">
        <title>Plant Genome Project.</title>
        <authorList>
            <person name="Zhang R.-G."/>
        </authorList>
    </citation>
    <scope>NUCLEOTIDE SEQUENCE [LARGE SCALE GENOMIC DNA]</scope>
    <source>
        <tissue evidence="5">Rhizome</tissue>
    </source>
</reference>
<dbReference type="GO" id="GO:1990904">
    <property type="term" value="C:ribonucleoprotein complex"/>
    <property type="evidence" value="ECO:0007669"/>
    <property type="project" value="UniProtKB-KW"/>
</dbReference>
<protein>
    <submittedName>
        <fullName evidence="5">Uncharacterized protein</fullName>
    </submittedName>
</protein>
<dbReference type="PANTHER" id="PTHR12899">
    <property type="entry name" value="39S RIBOSOMAL PROTEIN L18, MITOCHONDRIAL"/>
    <property type="match status" value="1"/>
</dbReference>
<organism evidence="5 6">
    <name type="scientific">Zingiber officinale</name>
    <name type="common">Ginger</name>
    <name type="synonym">Amomum zingiber</name>
    <dbReference type="NCBI Taxonomy" id="94328"/>
    <lineage>
        <taxon>Eukaryota</taxon>
        <taxon>Viridiplantae</taxon>
        <taxon>Streptophyta</taxon>
        <taxon>Embryophyta</taxon>
        <taxon>Tracheophyta</taxon>
        <taxon>Spermatophyta</taxon>
        <taxon>Magnoliopsida</taxon>
        <taxon>Liliopsida</taxon>
        <taxon>Zingiberales</taxon>
        <taxon>Zingiberaceae</taxon>
        <taxon>Zingiber</taxon>
    </lineage>
</organism>
<evidence type="ECO:0000256" key="2">
    <source>
        <dbReference type="ARBA" id="ARBA00022980"/>
    </source>
</evidence>
<dbReference type="GO" id="GO:0006412">
    <property type="term" value="P:translation"/>
    <property type="evidence" value="ECO:0007669"/>
    <property type="project" value="InterPro"/>
</dbReference>
<proteinExistence type="inferred from homology"/>
<gene>
    <name evidence="5" type="ORF">ZIOFF_049845</name>
</gene>
<comment type="caution">
    <text evidence="5">The sequence shown here is derived from an EMBL/GenBank/DDBJ whole genome shotgun (WGS) entry which is preliminary data.</text>
</comment>
<dbReference type="GO" id="GO:0008097">
    <property type="term" value="F:5S rRNA binding"/>
    <property type="evidence" value="ECO:0007669"/>
    <property type="project" value="TreeGrafter"/>
</dbReference>
<name>A0A8J5KT89_ZINOF</name>
<evidence type="ECO:0000313" key="5">
    <source>
        <dbReference type="EMBL" id="KAG6488598.1"/>
    </source>
</evidence>
<keyword evidence="6" id="KW-1185">Reference proteome</keyword>
<dbReference type="InterPro" id="IPR005484">
    <property type="entry name" value="Ribosomal_uL18_bac/plant/anim"/>
</dbReference>
<dbReference type="PANTHER" id="PTHR12899:SF14">
    <property type="entry name" value="F14B2.25_F14B2.25"/>
    <property type="match status" value="1"/>
</dbReference>
<feature type="region of interest" description="Disordered" evidence="4">
    <location>
        <begin position="1"/>
        <end position="23"/>
    </location>
</feature>
<keyword evidence="3" id="KW-0687">Ribonucleoprotein</keyword>
<keyword evidence="2" id="KW-0689">Ribosomal protein</keyword>
<dbReference type="EMBL" id="JACMSC010000014">
    <property type="protein sequence ID" value="KAG6488598.1"/>
    <property type="molecule type" value="Genomic_DNA"/>
</dbReference>
<evidence type="ECO:0000256" key="1">
    <source>
        <dbReference type="ARBA" id="ARBA00007116"/>
    </source>
</evidence>
<sequence length="200" mass="22129">METLHESNASTMAADSFARASGPTTCSRPLVTIIRDSLSQVAVSAEMPNCRDAKGLCRLLCRDAELDPKRSRRSLSAMAMPPHLLRLIVSCRKIAAEVTAPCSSTVVAMASSDEPEFLVQNYLWRNRFPRPRLSWDSRVASRVGEKLALRLRGIGVFAVEVDLGQEPSRLSHFRRSAVSLFRSFERAGVHVAGSEKLEYP</sequence>
<dbReference type="GO" id="GO:0003735">
    <property type="term" value="F:structural constituent of ribosome"/>
    <property type="evidence" value="ECO:0007669"/>
    <property type="project" value="InterPro"/>
</dbReference>
<evidence type="ECO:0000256" key="4">
    <source>
        <dbReference type="SAM" id="MobiDB-lite"/>
    </source>
</evidence>
<dbReference type="GO" id="GO:0005840">
    <property type="term" value="C:ribosome"/>
    <property type="evidence" value="ECO:0007669"/>
    <property type="project" value="UniProtKB-KW"/>
</dbReference>
<dbReference type="SUPFAM" id="SSF53137">
    <property type="entry name" value="Translational machinery components"/>
    <property type="match status" value="1"/>
</dbReference>
<dbReference type="Proteomes" id="UP000734854">
    <property type="component" value="Unassembled WGS sequence"/>
</dbReference>